<proteinExistence type="predicted"/>
<dbReference type="EMBL" id="NMUL01000011">
    <property type="protein sequence ID" value="OXM68238.1"/>
    <property type="molecule type" value="Genomic_DNA"/>
</dbReference>
<name>A0A229TAR1_9PSEU</name>
<protein>
    <submittedName>
        <fullName evidence="2">Uncharacterized protein</fullName>
    </submittedName>
</protein>
<reference evidence="3" key="1">
    <citation type="submission" date="2017-07" db="EMBL/GenBank/DDBJ databases">
        <title>Comparative genome mining reveals phylogenetic distribution patterns of secondary metabolites in Amycolatopsis.</title>
        <authorList>
            <person name="Adamek M."/>
            <person name="Alanjary M."/>
            <person name="Sales-Ortells H."/>
            <person name="Goodfellow M."/>
            <person name="Bull A.T."/>
            <person name="Kalinowski J."/>
            <person name="Ziemert N."/>
        </authorList>
    </citation>
    <scope>NUCLEOTIDE SEQUENCE [LARGE SCALE GENOMIC DNA]</scope>
    <source>
        <strain evidence="3">H5</strain>
    </source>
</reference>
<gene>
    <name evidence="2" type="ORF">CF165_13920</name>
</gene>
<comment type="caution">
    <text evidence="2">The sequence shown here is derived from an EMBL/GenBank/DDBJ whole genome shotgun (WGS) entry which is preliminary data.</text>
</comment>
<evidence type="ECO:0000256" key="1">
    <source>
        <dbReference type="SAM" id="MobiDB-lite"/>
    </source>
</evidence>
<feature type="region of interest" description="Disordered" evidence="1">
    <location>
        <begin position="43"/>
        <end position="66"/>
    </location>
</feature>
<keyword evidence="3" id="KW-1185">Reference proteome</keyword>
<evidence type="ECO:0000313" key="2">
    <source>
        <dbReference type="EMBL" id="OXM68238.1"/>
    </source>
</evidence>
<sequence>MVIEQPDQGFDVAGDQSGPAVSLNTVVSMGKHLDSQGCSRMTSGMAGGRGEQADAVRDRNQFVGAT</sequence>
<evidence type="ECO:0000313" key="3">
    <source>
        <dbReference type="Proteomes" id="UP000215199"/>
    </source>
</evidence>
<organism evidence="2 3">
    <name type="scientific">Amycolatopsis vastitatis</name>
    <dbReference type="NCBI Taxonomy" id="1905142"/>
    <lineage>
        <taxon>Bacteria</taxon>
        <taxon>Bacillati</taxon>
        <taxon>Actinomycetota</taxon>
        <taxon>Actinomycetes</taxon>
        <taxon>Pseudonocardiales</taxon>
        <taxon>Pseudonocardiaceae</taxon>
        <taxon>Amycolatopsis</taxon>
    </lineage>
</organism>
<dbReference type="Proteomes" id="UP000215199">
    <property type="component" value="Unassembled WGS sequence"/>
</dbReference>
<feature type="compositionally biased region" description="Basic and acidic residues" evidence="1">
    <location>
        <begin position="51"/>
        <end position="60"/>
    </location>
</feature>
<dbReference type="AlphaFoldDB" id="A0A229TAR1"/>
<accession>A0A229TAR1</accession>